<proteinExistence type="inferred from homology"/>
<feature type="domain" description="Solute-binding protein family 5" evidence="6">
    <location>
        <begin position="114"/>
        <end position="451"/>
    </location>
</feature>
<dbReference type="CDD" id="cd00995">
    <property type="entry name" value="PBP2_NikA_DppA_OppA_like"/>
    <property type="match status" value="1"/>
</dbReference>
<dbReference type="PIRSF" id="PIRSF002741">
    <property type="entry name" value="MppA"/>
    <property type="match status" value="1"/>
</dbReference>
<evidence type="ECO:0000256" key="2">
    <source>
        <dbReference type="ARBA" id="ARBA00022448"/>
    </source>
</evidence>
<evidence type="ECO:0000256" key="1">
    <source>
        <dbReference type="ARBA" id="ARBA00005695"/>
    </source>
</evidence>
<protein>
    <submittedName>
        <fullName evidence="7">ABC-type transport system, substrate-binding protein</fullName>
    </submittedName>
</protein>
<feature type="signal peptide" evidence="5">
    <location>
        <begin position="1"/>
        <end position="20"/>
    </location>
</feature>
<dbReference type="Proteomes" id="UP000199315">
    <property type="component" value="Unassembled WGS sequence"/>
</dbReference>
<dbReference type="GO" id="GO:1904680">
    <property type="term" value="F:peptide transmembrane transporter activity"/>
    <property type="evidence" value="ECO:0007669"/>
    <property type="project" value="TreeGrafter"/>
</dbReference>
<dbReference type="RefSeq" id="WP_091230502.1">
    <property type="nucleotide sequence ID" value="NZ_FMKA01000002.1"/>
</dbReference>
<feature type="compositionally biased region" description="Polar residues" evidence="4">
    <location>
        <begin position="55"/>
        <end position="64"/>
    </location>
</feature>
<feature type="region of interest" description="Disordered" evidence="4">
    <location>
        <begin position="25"/>
        <end position="64"/>
    </location>
</feature>
<name>A0A1D3TQH8_9FIRM</name>
<keyword evidence="8" id="KW-1185">Reference proteome</keyword>
<dbReference type="Gene3D" id="3.10.105.10">
    <property type="entry name" value="Dipeptide-binding Protein, Domain 3"/>
    <property type="match status" value="1"/>
</dbReference>
<dbReference type="STRING" id="1619234.SAMN05421730_1002228"/>
<comment type="similarity">
    <text evidence="1">Belongs to the bacterial solute-binding protein 5 family.</text>
</comment>
<sequence length="552" mass="59466">MKLKKMTALLLSGMMAFSLAACGGTDANGNSGTEVKTETTAETEAETTETQTGTLSANSDPANTKVTDETLRIGLSSEPSTLWGAAGGKTENEEQIINAAFLDRLVDVDPATNEVKPNLATKWEWIDDTHCKFTLRDDVTMTDGTPFVADDVVYSVNTWVTKAANSDTGRFIVGATADDEHTVTIEYNVVAPGMLAMMAWANFGIVSEDEVNAAGGLEGVQKNPLIGSGKYKFKEWKSGQSITLERNDNYWNKDYKGYFKEIVFTFTGDAAAREMAVESGDSDVAYEMPVSQAATFAESEAVSTVFYSFGQVSHLWYNMGEKAGATKDLKVRQAIDKALDFDAIAQVATAGFGQAALAYMDPSCSYYTENYTKEERAVDIDGAKALLKEAGYADGLELNAICLQDGVPVFTVIQANLAEVGIKLNINTPDTAQFVGGAFGGDYDLIMVGDNLVTRTPAIVPFLRKINVNGPGKVIGGPKYTTDEIDAAIATLISESDESKLAEQANKIDTMIKEQTLCSNGYSELKASILAKDLKGFGSRERGYINVTTLYK</sequence>
<evidence type="ECO:0000259" key="6">
    <source>
        <dbReference type="Pfam" id="PF00496"/>
    </source>
</evidence>
<dbReference type="InterPro" id="IPR030678">
    <property type="entry name" value="Peptide/Ni-bd"/>
</dbReference>
<dbReference type="GO" id="GO:0043190">
    <property type="term" value="C:ATP-binding cassette (ABC) transporter complex"/>
    <property type="evidence" value="ECO:0007669"/>
    <property type="project" value="InterPro"/>
</dbReference>
<evidence type="ECO:0000256" key="3">
    <source>
        <dbReference type="ARBA" id="ARBA00022729"/>
    </source>
</evidence>
<gene>
    <name evidence="7" type="ORF">SAMN05421730_1002228</name>
</gene>
<dbReference type="SUPFAM" id="SSF53850">
    <property type="entry name" value="Periplasmic binding protein-like II"/>
    <property type="match status" value="1"/>
</dbReference>
<organism evidence="7 8">
    <name type="scientific">Anaerobium acetethylicum</name>
    <dbReference type="NCBI Taxonomy" id="1619234"/>
    <lineage>
        <taxon>Bacteria</taxon>
        <taxon>Bacillati</taxon>
        <taxon>Bacillota</taxon>
        <taxon>Clostridia</taxon>
        <taxon>Lachnospirales</taxon>
        <taxon>Lachnospiraceae</taxon>
        <taxon>Anaerobium</taxon>
    </lineage>
</organism>
<reference evidence="7 8" key="1">
    <citation type="submission" date="2016-09" db="EMBL/GenBank/DDBJ databases">
        <authorList>
            <person name="Capua I."/>
            <person name="De Benedictis P."/>
            <person name="Joannis T."/>
            <person name="Lombin L.H."/>
            <person name="Cattoli G."/>
        </authorList>
    </citation>
    <scope>NUCLEOTIDE SEQUENCE [LARGE SCALE GENOMIC DNA]</scope>
    <source>
        <strain evidence="7 8">GluBS11</strain>
    </source>
</reference>
<dbReference type="PANTHER" id="PTHR30290">
    <property type="entry name" value="PERIPLASMIC BINDING COMPONENT OF ABC TRANSPORTER"/>
    <property type="match status" value="1"/>
</dbReference>
<dbReference type="EMBL" id="FMKA01000002">
    <property type="protein sequence ID" value="SCP95825.1"/>
    <property type="molecule type" value="Genomic_DNA"/>
</dbReference>
<evidence type="ECO:0000256" key="5">
    <source>
        <dbReference type="SAM" id="SignalP"/>
    </source>
</evidence>
<dbReference type="Pfam" id="PF00496">
    <property type="entry name" value="SBP_bac_5"/>
    <property type="match status" value="1"/>
</dbReference>
<dbReference type="PROSITE" id="PS51257">
    <property type="entry name" value="PROKAR_LIPOPROTEIN"/>
    <property type="match status" value="1"/>
</dbReference>
<evidence type="ECO:0000313" key="7">
    <source>
        <dbReference type="EMBL" id="SCP95825.1"/>
    </source>
</evidence>
<dbReference type="PANTHER" id="PTHR30290:SF9">
    <property type="entry name" value="OLIGOPEPTIDE-BINDING PROTEIN APPA"/>
    <property type="match status" value="1"/>
</dbReference>
<dbReference type="AlphaFoldDB" id="A0A1D3TQH8"/>
<dbReference type="GO" id="GO:0015833">
    <property type="term" value="P:peptide transport"/>
    <property type="evidence" value="ECO:0007669"/>
    <property type="project" value="TreeGrafter"/>
</dbReference>
<dbReference type="InterPro" id="IPR039424">
    <property type="entry name" value="SBP_5"/>
</dbReference>
<accession>A0A1D3TQH8</accession>
<evidence type="ECO:0000256" key="4">
    <source>
        <dbReference type="SAM" id="MobiDB-lite"/>
    </source>
</evidence>
<keyword evidence="3 5" id="KW-0732">Signal</keyword>
<keyword evidence="2" id="KW-0813">Transport</keyword>
<evidence type="ECO:0000313" key="8">
    <source>
        <dbReference type="Proteomes" id="UP000199315"/>
    </source>
</evidence>
<dbReference type="InterPro" id="IPR000914">
    <property type="entry name" value="SBP_5_dom"/>
</dbReference>
<dbReference type="Gene3D" id="3.40.190.10">
    <property type="entry name" value="Periplasmic binding protein-like II"/>
    <property type="match status" value="1"/>
</dbReference>
<feature type="chain" id="PRO_5039295764" evidence="5">
    <location>
        <begin position="21"/>
        <end position="552"/>
    </location>
</feature>
<dbReference type="GO" id="GO:0042597">
    <property type="term" value="C:periplasmic space"/>
    <property type="evidence" value="ECO:0007669"/>
    <property type="project" value="UniProtKB-ARBA"/>
</dbReference>
<dbReference type="OrthoDB" id="9772924at2"/>